<dbReference type="HAMAP" id="MF_00320">
    <property type="entry name" value="RNApol_arch_Rpo3"/>
    <property type="match status" value="1"/>
</dbReference>
<comment type="similarity">
    <text evidence="10">Belongs to the archaeal Rpo3/eukaryotic RPB3 RNA polymerase subunit family.</text>
</comment>
<feature type="domain" description="DNA-directed RNA polymerase RpoA/D/Rpb3-type" evidence="13">
    <location>
        <begin position="721"/>
        <end position="1005"/>
    </location>
</feature>
<comment type="subcellular location">
    <subcellularLocation>
        <location evidence="1">Nucleus</location>
    </subcellularLocation>
</comment>
<feature type="region of interest" description="Disordered" evidence="11">
    <location>
        <begin position="238"/>
        <end position="266"/>
    </location>
</feature>
<dbReference type="PANTHER" id="PTHR11800">
    <property type="entry name" value="DNA-DIRECTED RNA POLYMERASE"/>
    <property type="match status" value="1"/>
</dbReference>
<dbReference type="GO" id="GO:0005736">
    <property type="term" value="C:RNA polymerase I complex"/>
    <property type="evidence" value="ECO:0007669"/>
    <property type="project" value="TreeGrafter"/>
</dbReference>
<dbReference type="InterPro" id="IPR036603">
    <property type="entry name" value="RBP11-like"/>
</dbReference>
<dbReference type="InterPro" id="IPR036643">
    <property type="entry name" value="RNApol_insert_sf"/>
</dbReference>
<dbReference type="Pfam" id="PF01193">
    <property type="entry name" value="RNA_pol_L"/>
    <property type="match status" value="1"/>
</dbReference>
<dbReference type="CDD" id="cd07032">
    <property type="entry name" value="RNAP_I_II_AC40"/>
    <property type="match status" value="1"/>
</dbReference>
<dbReference type="InterPro" id="IPR001514">
    <property type="entry name" value="DNA-dir_RNA_pol_30-40kDasu_CS"/>
</dbReference>
<dbReference type="SUPFAM" id="SSF53098">
    <property type="entry name" value="Ribonuclease H-like"/>
    <property type="match status" value="1"/>
</dbReference>
<dbReference type="InterPro" id="IPR012337">
    <property type="entry name" value="RNaseH-like_sf"/>
</dbReference>
<dbReference type="SMART" id="SM00662">
    <property type="entry name" value="RPOLD"/>
    <property type="match status" value="1"/>
</dbReference>
<dbReference type="GO" id="GO:0004527">
    <property type="term" value="F:exonuclease activity"/>
    <property type="evidence" value="ECO:0007669"/>
    <property type="project" value="UniProtKB-KW"/>
</dbReference>
<evidence type="ECO:0000256" key="5">
    <source>
        <dbReference type="ARBA" id="ARBA00022722"/>
    </source>
</evidence>
<evidence type="ECO:0000256" key="7">
    <source>
        <dbReference type="ARBA" id="ARBA00022839"/>
    </source>
</evidence>
<evidence type="ECO:0000313" key="14">
    <source>
        <dbReference type="EMBL" id="KAB5596066.1"/>
    </source>
</evidence>
<evidence type="ECO:0000256" key="6">
    <source>
        <dbReference type="ARBA" id="ARBA00022801"/>
    </source>
</evidence>
<dbReference type="PROSITE" id="PS00446">
    <property type="entry name" value="RNA_POL_D_30KD"/>
    <property type="match status" value="1"/>
</dbReference>
<dbReference type="InterPro" id="IPR033901">
    <property type="entry name" value="RNAPI/III_AC40"/>
</dbReference>
<name>A0A5N5QY39_9AGAM</name>
<accession>A0A5N5QY39</accession>
<evidence type="ECO:0000259" key="13">
    <source>
        <dbReference type="SMART" id="SM00662"/>
    </source>
</evidence>
<keyword evidence="8" id="KW-0804">Transcription</keyword>
<dbReference type="GO" id="GO:0006351">
    <property type="term" value="P:DNA-templated transcription"/>
    <property type="evidence" value="ECO:0007669"/>
    <property type="project" value="InterPro"/>
</dbReference>
<dbReference type="GO" id="GO:0005666">
    <property type="term" value="C:RNA polymerase III complex"/>
    <property type="evidence" value="ECO:0007669"/>
    <property type="project" value="TreeGrafter"/>
</dbReference>
<dbReference type="InterPro" id="IPR022842">
    <property type="entry name" value="RNAP_Rpo3/Rpb3/RPAC1"/>
</dbReference>
<keyword evidence="9" id="KW-0539">Nucleus</keyword>
<keyword evidence="15" id="KW-1185">Reference proteome</keyword>
<dbReference type="OrthoDB" id="206335at2759"/>
<sequence>MATPLNRKRKPSPPSLSNPPSPSPPSSPVDTRTGNHPKNGGSKAEKRKNKKLKKIEAKTQGEKAPSLSFAGTELRKRKLPISVEEVRDVFLYLFADGAPTKFLVIENHRSILRAVLLLVPGINPEAIGTSEPQISSAYPVAIGARETSKIPVINSCYSHACPTRATGEPTKMHSVLTTLLQSPISGEQKRKRLLERQQQRFSNDNPSIYVLDVPAMLDNGYPIPSYLGEGLSVDPESIRSTSSWPAAAPTSQTRENGWVETPQNPSASKGKALRMIAIDCEMCETEDGKVLARVCVVDFDSDKVVYDQLVQPEKPVIDYLTQFSGITAEQLAPVTLKLADAQVGLLNLVDANTIIVGHSLENDLRALKLAHPRCIDTSIIYKHPRGAPYKPGLKWLAQKWLNLDIQVKQGGHDPEEDSRACIALLRKKLNEGPDFGVFKQDIESIFERLSKSNGRHGKGATSAVIDHGNPRAWHGAKATSAMACQTDDEVAAKVIEAAQNHDFVFGRLLELSQALGWTTQRTQPNGTEATSVTVTPIEPDPAAVDAAYAALNTRITTIHKGLPPGTVLCIMSGNGDPRLMSSLNVKKSRWDGMMRERKRPEDIPQSEWWTMEEGRLLEDATERAKRGLAFFCLIRLEISSCQSREVHLTHSNWQSKVCFLTFDMADNLDDPRRHVQIHAERVSNVTSTEFPGVYPGEDHSWNFNKFTEKLHVEVRDVSDEAVDFDLVGVDASIANAFRRILIAEVPTIAVENVYIWNNTSVIQDEVLAHRLGLVPIRADPALLDPPDKNHPEEVGTTDRNTLVFHLSVACTRNPNAPKGETDPAILYNNANVLSGHMQWNAVGEQVSDFGNNPPRPHNPKILIAKLRPGQKELGMELHCVKGIGQDHAKFSPVATASYRLLPHIIFRQPIPSELCDKFVQCFPLGVLAVELDAQGQKQVVVKDMRKDTVSREVLRYKEFDDLVELTRIRDFFIFRVESSGSIPAPNLMPMAVSVMREKIATLKVAAENLYMNRDA</sequence>
<keyword evidence="7" id="KW-0269">Exonuclease</keyword>
<dbReference type="PANTHER" id="PTHR11800:SF13">
    <property type="entry name" value="DNA-DIRECTED RNA POLYMERASES I AND III SUBUNIT RPAC1"/>
    <property type="match status" value="1"/>
</dbReference>
<feature type="compositionally biased region" description="Pro residues" evidence="11">
    <location>
        <begin position="12"/>
        <end position="27"/>
    </location>
</feature>
<feature type="compositionally biased region" description="Basic residues" evidence="11">
    <location>
        <begin position="1"/>
        <end position="11"/>
    </location>
</feature>
<keyword evidence="6" id="KW-0378">Hydrolase</keyword>
<dbReference type="SUPFAM" id="SSF56553">
    <property type="entry name" value="Insert subdomain of RNA polymerase alpha subunit"/>
    <property type="match status" value="1"/>
</dbReference>
<evidence type="ECO:0000256" key="8">
    <source>
        <dbReference type="ARBA" id="ARBA00023163"/>
    </source>
</evidence>
<dbReference type="InterPro" id="IPR013520">
    <property type="entry name" value="Ribonucl_H"/>
</dbReference>
<keyword evidence="4 14" id="KW-0240">DNA-directed RNA polymerase</keyword>
<dbReference type="FunFam" id="3.30.420.10:FF:000019">
    <property type="entry name" value="RNA exonuclease NEF-sp"/>
    <property type="match status" value="1"/>
</dbReference>
<dbReference type="Gene3D" id="3.30.420.10">
    <property type="entry name" value="Ribonuclease H-like superfamily/Ribonuclease H"/>
    <property type="match status" value="1"/>
</dbReference>
<evidence type="ECO:0000256" key="10">
    <source>
        <dbReference type="ARBA" id="ARBA00025804"/>
    </source>
</evidence>
<evidence type="ECO:0000256" key="3">
    <source>
        <dbReference type="ARBA" id="ARBA00022083"/>
    </source>
</evidence>
<evidence type="ECO:0000256" key="9">
    <source>
        <dbReference type="ARBA" id="ARBA00023242"/>
    </source>
</evidence>
<protein>
    <recommendedName>
        <fullName evidence="3">DNA-directed RNA polymerases I and III subunit RPAC1</fullName>
    </recommendedName>
</protein>
<comment type="similarity">
    <text evidence="2">Belongs to the REXO1/REXO3 family.</text>
</comment>
<dbReference type="GO" id="GO:0003677">
    <property type="term" value="F:DNA binding"/>
    <property type="evidence" value="ECO:0007669"/>
    <property type="project" value="InterPro"/>
</dbReference>
<evidence type="ECO:0000256" key="2">
    <source>
        <dbReference type="ARBA" id="ARBA00006357"/>
    </source>
</evidence>
<dbReference type="Gene3D" id="3.30.1360.10">
    <property type="entry name" value="RNA polymerase, RBP11-like subunit"/>
    <property type="match status" value="1"/>
</dbReference>
<evidence type="ECO:0000313" key="15">
    <source>
        <dbReference type="Proteomes" id="UP000383932"/>
    </source>
</evidence>
<organism evidence="14 15">
    <name type="scientific">Ceratobasidium theobromae</name>
    <dbReference type="NCBI Taxonomy" id="1582974"/>
    <lineage>
        <taxon>Eukaryota</taxon>
        <taxon>Fungi</taxon>
        <taxon>Dikarya</taxon>
        <taxon>Basidiomycota</taxon>
        <taxon>Agaricomycotina</taxon>
        <taxon>Agaricomycetes</taxon>
        <taxon>Cantharellales</taxon>
        <taxon>Ceratobasidiaceae</taxon>
        <taxon>Ceratobasidium</taxon>
    </lineage>
</organism>
<evidence type="ECO:0000256" key="1">
    <source>
        <dbReference type="ARBA" id="ARBA00004123"/>
    </source>
</evidence>
<dbReference type="InterPro" id="IPR050518">
    <property type="entry name" value="Rpo3/RPB3_RNA_Pol_subunit"/>
</dbReference>
<evidence type="ECO:0000256" key="11">
    <source>
        <dbReference type="SAM" id="MobiDB-lite"/>
    </source>
</evidence>
<dbReference type="FunFam" id="2.170.120.12:FF:000003">
    <property type="entry name" value="Dna-directed rna polymerases i and iii subunit"/>
    <property type="match status" value="1"/>
</dbReference>
<dbReference type="InterPro" id="IPR011263">
    <property type="entry name" value="DNA-dir_RNA_pol_RpoA/D/Rpb3"/>
</dbReference>
<keyword evidence="5" id="KW-0540">Nuclease</keyword>
<dbReference type="InterPro" id="IPR036397">
    <property type="entry name" value="RNaseH_sf"/>
</dbReference>
<feature type="compositionally biased region" description="Low complexity" evidence="11">
    <location>
        <begin position="240"/>
        <end position="251"/>
    </location>
</feature>
<dbReference type="InterPro" id="IPR034922">
    <property type="entry name" value="REX1-like_exo"/>
</dbReference>
<comment type="caution">
    <text evidence="14">The sequence shown here is derived from an EMBL/GenBank/DDBJ whole genome shotgun (WGS) entry which is preliminary data.</text>
</comment>
<evidence type="ECO:0000259" key="12">
    <source>
        <dbReference type="SMART" id="SM00479"/>
    </source>
</evidence>
<dbReference type="GO" id="GO:0055029">
    <property type="term" value="C:nuclear DNA-directed RNA polymerase complex"/>
    <property type="evidence" value="ECO:0007669"/>
    <property type="project" value="UniProtKB-ARBA"/>
</dbReference>
<dbReference type="SMART" id="SM00479">
    <property type="entry name" value="EXOIII"/>
    <property type="match status" value="1"/>
</dbReference>
<dbReference type="AlphaFoldDB" id="A0A5N5QY39"/>
<dbReference type="SUPFAM" id="SSF55257">
    <property type="entry name" value="RBP11-like subunits of RNA polymerase"/>
    <property type="match status" value="1"/>
</dbReference>
<feature type="domain" description="Exonuclease" evidence="12">
    <location>
        <begin position="274"/>
        <end position="434"/>
    </location>
</feature>
<dbReference type="Pfam" id="PF01000">
    <property type="entry name" value="RNA_pol_A_bac"/>
    <property type="match status" value="1"/>
</dbReference>
<proteinExistence type="inferred from homology"/>
<dbReference type="EMBL" id="SSOP01000004">
    <property type="protein sequence ID" value="KAB5596066.1"/>
    <property type="molecule type" value="Genomic_DNA"/>
</dbReference>
<dbReference type="GO" id="GO:0046983">
    <property type="term" value="F:protein dimerization activity"/>
    <property type="evidence" value="ECO:0007669"/>
    <property type="project" value="InterPro"/>
</dbReference>
<dbReference type="InterPro" id="IPR011262">
    <property type="entry name" value="DNA-dir_RNA_pol_insert"/>
</dbReference>
<dbReference type="Proteomes" id="UP000383932">
    <property type="component" value="Unassembled WGS sequence"/>
</dbReference>
<gene>
    <name evidence="14" type="ORF">CTheo_583</name>
</gene>
<dbReference type="Gene3D" id="2.170.120.12">
    <property type="entry name" value="DNA-directed RNA polymerase, insert domain"/>
    <property type="match status" value="1"/>
</dbReference>
<evidence type="ECO:0000256" key="4">
    <source>
        <dbReference type="ARBA" id="ARBA00022478"/>
    </source>
</evidence>
<feature type="region of interest" description="Disordered" evidence="11">
    <location>
        <begin position="1"/>
        <end position="64"/>
    </location>
</feature>
<reference evidence="14 15" key="1">
    <citation type="journal article" date="2019" name="Fungal Biol. Biotechnol.">
        <title>Draft genome sequence of fastidious pathogen Ceratobasidium theobromae, which causes vascular-streak dieback in Theobroma cacao.</title>
        <authorList>
            <person name="Ali S.S."/>
            <person name="Asman A."/>
            <person name="Shao J."/>
            <person name="Firmansyah A.P."/>
            <person name="Susilo A.W."/>
            <person name="Rosmana A."/>
            <person name="McMahon P."/>
            <person name="Junaid M."/>
            <person name="Guest D."/>
            <person name="Kheng T.Y."/>
            <person name="Meinhardt L.W."/>
            <person name="Bailey B.A."/>
        </authorList>
    </citation>
    <scope>NUCLEOTIDE SEQUENCE [LARGE SCALE GENOMIC DNA]</scope>
    <source>
        <strain evidence="14 15">CT2</strain>
    </source>
</reference>
<dbReference type="CDD" id="cd06145">
    <property type="entry name" value="REX1_like"/>
    <property type="match status" value="1"/>
</dbReference>
<dbReference type="GO" id="GO:0003899">
    <property type="term" value="F:DNA-directed RNA polymerase activity"/>
    <property type="evidence" value="ECO:0007669"/>
    <property type="project" value="InterPro"/>
</dbReference>